<evidence type="ECO:0000256" key="1">
    <source>
        <dbReference type="SAM" id="MobiDB-lite"/>
    </source>
</evidence>
<keyword evidence="2" id="KW-0472">Membrane</keyword>
<accession>A0A109W2S1</accession>
<evidence type="ECO:0000313" key="5">
    <source>
        <dbReference type="Proteomes" id="UP000065220"/>
    </source>
</evidence>
<feature type="chain" id="PRO_5039278337" description="Peptidase" evidence="3">
    <location>
        <begin position="25"/>
        <end position="245"/>
    </location>
</feature>
<dbReference type="STRING" id="111015.AXF14_08330"/>
<proteinExistence type="predicted"/>
<name>A0A109W2S1_ACTRD</name>
<dbReference type="RefSeq" id="WP_067942435.1">
    <property type="nucleotide sequence ID" value="NZ_CP014228.1"/>
</dbReference>
<dbReference type="EMBL" id="CP014228">
    <property type="protein sequence ID" value="AMD87589.1"/>
    <property type="molecule type" value="Genomic_DNA"/>
</dbReference>
<feature type="signal peptide" evidence="3">
    <location>
        <begin position="1"/>
        <end position="24"/>
    </location>
</feature>
<keyword evidence="2" id="KW-0812">Transmembrane</keyword>
<keyword evidence="5" id="KW-1185">Reference proteome</keyword>
<evidence type="ECO:0000256" key="2">
    <source>
        <dbReference type="SAM" id="Phobius"/>
    </source>
</evidence>
<dbReference type="Proteomes" id="UP000065220">
    <property type="component" value="Chromosome"/>
</dbReference>
<sequence>MRAVRLAAAITLPALALLPATATAASAATYSGDGSTPITVNASGGTSPDGTTLVLDPASTSVQVSASGCTEQPSTVHWILYPNDTRMPVGDGEIASTASDGTWSTTIDVAAQVTAWKVSDPAASSWTLGVSCDGYQGQHSTALVPVLMSTDAVAGATDPTTTTTSGSAVGTTTGPATGGTATSEQVSTGTAEQARPAAAPAHRTTAATAHRRTLAHTGAAVVPVAISAVGILIVGVFLAWRARRS</sequence>
<evidence type="ECO:0008006" key="6">
    <source>
        <dbReference type="Google" id="ProtNLM"/>
    </source>
</evidence>
<dbReference type="AlphaFoldDB" id="A0A109W2S1"/>
<protein>
    <recommendedName>
        <fullName evidence="6">Peptidase</fullName>
    </recommendedName>
</protein>
<evidence type="ECO:0000313" key="4">
    <source>
        <dbReference type="EMBL" id="AMD87589.1"/>
    </source>
</evidence>
<gene>
    <name evidence="4" type="ORF">AXF14_08330</name>
</gene>
<feature type="region of interest" description="Disordered" evidence="1">
    <location>
        <begin position="156"/>
        <end position="207"/>
    </location>
</feature>
<dbReference type="KEGG" id="ard:AXF14_08330"/>
<reference evidence="5" key="1">
    <citation type="submission" date="2016-02" db="EMBL/GenBank/DDBJ databases">
        <authorList>
            <person name="Holder M.E."/>
            <person name="Ajami N.J."/>
            <person name="Petrosino J.F."/>
        </authorList>
    </citation>
    <scope>NUCLEOTIDE SEQUENCE [LARGE SCALE GENOMIC DNA]</scope>
    <source>
        <strain evidence="5">CCUG 36733</strain>
    </source>
</reference>
<keyword evidence="2" id="KW-1133">Transmembrane helix</keyword>
<evidence type="ECO:0000256" key="3">
    <source>
        <dbReference type="SAM" id="SignalP"/>
    </source>
</evidence>
<organism evidence="4 5">
    <name type="scientific">Actinomyces radicidentis</name>
    <dbReference type="NCBI Taxonomy" id="111015"/>
    <lineage>
        <taxon>Bacteria</taxon>
        <taxon>Bacillati</taxon>
        <taxon>Actinomycetota</taxon>
        <taxon>Actinomycetes</taxon>
        <taxon>Actinomycetales</taxon>
        <taxon>Actinomycetaceae</taxon>
        <taxon>Actinomyces</taxon>
    </lineage>
</organism>
<feature type="transmembrane region" description="Helical" evidence="2">
    <location>
        <begin position="220"/>
        <end position="240"/>
    </location>
</feature>
<keyword evidence="3" id="KW-0732">Signal</keyword>